<dbReference type="InterPro" id="IPR041489">
    <property type="entry name" value="PDZ_6"/>
</dbReference>
<keyword evidence="14" id="KW-1185">Reference proteome</keyword>
<dbReference type="EMBL" id="QNRF01000002">
    <property type="protein sequence ID" value="RBO85051.1"/>
    <property type="molecule type" value="Genomic_DNA"/>
</dbReference>
<dbReference type="PANTHER" id="PTHR42837:SF2">
    <property type="entry name" value="MEMBRANE METALLOPROTEASE ARASP2, CHLOROPLASTIC-RELATED"/>
    <property type="match status" value="1"/>
</dbReference>
<dbReference type="Pfam" id="PF02163">
    <property type="entry name" value="Peptidase_M50"/>
    <property type="match status" value="1"/>
</dbReference>
<accession>A0A366D4S1</accession>
<comment type="caution">
    <text evidence="13">The sequence shown here is derived from an EMBL/GenBank/DDBJ whole genome shotgun (WGS) entry which is preliminary data.</text>
</comment>
<evidence type="ECO:0000256" key="9">
    <source>
        <dbReference type="ARBA" id="ARBA00023049"/>
    </source>
</evidence>
<dbReference type="RefSeq" id="WP_113873661.1">
    <property type="nucleotide sequence ID" value="NZ_QNRF01000002.1"/>
</dbReference>
<dbReference type="NCBIfam" id="TIGR00054">
    <property type="entry name" value="RIP metalloprotease RseP"/>
    <property type="match status" value="1"/>
</dbReference>
<keyword evidence="7 11" id="KW-0862">Zinc</keyword>
<dbReference type="InterPro" id="IPR036034">
    <property type="entry name" value="PDZ_sf"/>
</dbReference>
<protein>
    <recommendedName>
        <fullName evidence="11">Zinc metalloprotease</fullName>
        <ecNumber evidence="11">3.4.24.-</ecNumber>
    </recommendedName>
</protein>
<evidence type="ECO:0000256" key="5">
    <source>
        <dbReference type="ARBA" id="ARBA00022692"/>
    </source>
</evidence>
<dbReference type="Gene3D" id="2.30.42.10">
    <property type="match status" value="2"/>
</dbReference>
<gene>
    <name evidence="13" type="ORF">DFP76_102453</name>
</gene>
<keyword evidence="8 11" id="KW-1133">Transmembrane helix</keyword>
<dbReference type="SUPFAM" id="SSF50156">
    <property type="entry name" value="PDZ domain-like"/>
    <property type="match status" value="2"/>
</dbReference>
<dbReference type="GO" id="GO:0016020">
    <property type="term" value="C:membrane"/>
    <property type="evidence" value="ECO:0007669"/>
    <property type="project" value="UniProtKB-SubCell"/>
</dbReference>
<feature type="transmembrane region" description="Helical" evidence="11">
    <location>
        <begin position="381"/>
        <end position="413"/>
    </location>
</feature>
<evidence type="ECO:0000256" key="10">
    <source>
        <dbReference type="ARBA" id="ARBA00023136"/>
    </source>
</evidence>
<feature type="transmembrane region" description="Helical" evidence="11">
    <location>
        <begin position="6"/>
        <end position="26"/>
    </location>
</feature>
<dbReference type="SMART" id="SM00228">
    <property type="entry name" value="PDZ"/>
    <property type="match status" value="2"/>
</dbReference>
<evidence type="ECO:0000313" key="13">
    <source>
        <dbReference type="EMBL" id="RBO85051.1"/>
    </source>
</evidence>
<keyword evidence="9 11" id="KW-0482">Metalloprotease</keyword>
<keyword evidence="6 11" id="KW-0378">Hydrolase</keyword>
<dbReference type="Pfam" id="PF17820">
    <property type="entry name" value="PDZ_6"/>
    <property type="match status" value="1"/>
</dbReference>
<comment type="similarity">
    <text evidence="3 11">Belongs to the peptidase M50B family.</text>
</comment>
<evidence type="ECO:0000256" key="6">
    <source>
        <dbReference type="ARBA" id="ARBA00022801"/>
    </source>
</evidence>
<keyword evidence="11" id="KW-0479">Metal-binding</keyword>
<proteinExistence type="inferred from homology"/>
<feature type="domain" description="PDZ" evidence="12">
    <location>
        <begin position="118"/>
        <end position="183"/>
    </location>
</feature>
<sequence>MLQNIFSIVVALGVLITFHEFGHYYVARRCGVKVLRFSVGFGKPIYRYVSKKTGTEFTLAMIPLGGYVRMLDEREGNVPEAIKHQAFTQKNVWQRIAIVAAGPLANFILAVAIYGLVALLGIQSLAPKVGHIAEDSLASQTQMQEGDELVEVAGEAVSSWEEVNLALAGLIGQTRTIIVRYRVEGLSSIQQDTVSLNRWLVGEEPNNLIQSFGLLPWQPTVAPVIAQVVDGGAAQVGGFVAGDTIESIDGEAMSSWQQVVKKVQTSPSKRLTVVVLRQGQSKTLSLTPAAAERNGKVMGYAGLAVVPPKWDESLIRERHYGVFEAIGYGFQQTAKMVSLTVSSIGKMLQGLISLDNLSGPITIAKVASASADSGLQSFLKFMAYLSVSLGVLNLLPIPMLDGGHLLFFSIEAIRRKPVSEKVQGVAYRVGASLLFALMAVAIFNDIARL</sequence>
<evidence type="ECO:0000256" key="11">
    <source>
        <dbReference type="RuleBase" id="RU362031"/>
    </source>
</evidence>
<evidence type="ECO:0000256" key="1">
    <source>
        <dbReference type="ARBA" id="ARBA00001947"/>
    </source>
</evidence>
<dbReference type="AlphaFoldDB" id="A0A366D4S1"/>
<name>A0A366D4S1_9GAMM</name>
<evidence type="ECO:0000256" key="8">
    <source>
        <dbReference type="ARBA" id="ARBA00022989"/>
    </source>
</evidence>
<dbReference type="InterPro" id="IPR008915">
    <property type="entry name" value="Peptidase_M50"/>
</dbReference>
<evidence type="ECO:0000259" key="12">
    <source>
        <dbReference type="SMART" id="SM00228"/>
    </source>
</evidence>
<evidence type="ECO:0000256" key="4">
    <source>
        <dbReference type="ARBA" id="ARBA00022670"/>
    </source>
</evidence>
<dbReference type="CDD" id="cd06163">
    <property type="entry name" value="S2P-M50_PDZ_RseP-like"/>
    <property type="match status" value="2"/>
</dbReference>
<keyword evidence="10 11" id="KW-0472">Membrane</keyword>
<dbReference type="InterPro" id="IPR004387">
    <property type="entry name" value="Pept_M50_Zn"/>
</dbReference>
<dbReference type="OrthoDB" id="9782003at2"/>
<evidence type="ECO:0000256" key="2">
    <source>
        <dbReference type="ARBA" id="ARBA00004141"/>
    </source>
</evidence>
<dbReference type="GO" id="GO:0004222">
    <property type="term" value="F:metalloendopeptidase activity"/>
    <property type="evidence" value="ECO:0007669"/>
    <property type="project" value="InterPro"/>
</dbReference>
<dbReference type="GO" id="GO:0006508">
    <property type="term" value="P:proteolysis"/>
    <property type="evidence" value="ECO:0007669"/>
    <property type="project" value="UniProtKB-KW"/>
</dbReference>
<feature type="transmembrane region" description="Helical" evidence="11">
    <location>
        <begin position="425"/>
        <end position="443"/>
    </location>
</feature>
<organism evidence="13 14">
    <name type="scientific">Marinomonas aquiplantarum</name>
    <dbReference type="NCBI Taxonomy" id="491951"/>
    <lineage>
        <taxon>Bacteria</taxon>
        <taxon>Pseudomonadati</taxon>
        <taxon>Pseudomonadota</taxon>
        <taxon>Gammaproteobacteria</taxon>
        <taxon>Oceanospirillales</taxon>
        <taxon>Oceanospirillaceae</taxon>
        <taxon>Marinomonas</taxon>
    </lineage>
</organism>
<evidence type="ECO:0000256" key="3">
    <source>
        <dbReference type="ARBA" id="ARBA00007931"/>
    </source>
</evidence>
<evidence type="ECO:0000313" key="14">
    <source>
        <dbReference type="Proteomes" id="UP000252086"/>
    </source>
</evidence>
<reference evidence="13 14" key="1">
    <citation type="submission" date="2018-06" db="EMBL/GenBank/DDBJ databases">
        <title>Genomic Encyclopedia of Type Strains, Phase III (KMG-III): the genomes of soil and plant-associated and newly described type strains.</title>
        <authorList>
            <person name="Whitman W."/>
        </authorList>
    </citation>
    <scope>NUCLEOTIDE SEQUENCE [LARGE SCALE GENOMIC DNA]</scope>
    <source>
        <strain evidence="13 14">CECT 7732</strain>
    </source>
</reference>
<keyword evidence="4 13" id="KW-0645">Protease</keyword>
<dbReference type="Proteomes" id="UP000252086">
    <property type="component" value="Unassembled WGS sequence"/>
</dbReference>
<evidence type="ECO:0000256" key="7">
    <source>
        <dbReference type="ARBA" id="ARBA00022833"/>
    </source>
</evidence>
<comment type="cofactor">
    <cofactor evidence="1 11">
        <name>Zn(2+)</name>
        <dbReference type="ChEBI" id="CHEBI:29105"/>
    </cofactor>
</comment>
<dbReference type="PANTHER" id="PTHR42837">
    <property type="entry name" value="REGULATOR OF SIGMA-E PROTEASE RSEP"/>
    <property type="match status" value="1"/>
</dbReference>
<dbReference type="GO" id="GO:0046872">
    <property type="term" value="F:metal ion binding"/>
    <property type="evidence" value="ECO:0007669"/>
    <property type="project" value="UniProtKB-KW"/>
</dbReference>
<feature type="domain" description="PDZ" evidence="12">
    <location>
        <begin position="210"/>
        <end position="279"/>
    </location>
</feature>
<keyword evidence="5 11" id="KW-0812">Transmembrane</keyword>
<dbReference type="EC" id="3.4.24.-" evidence="11"/>
<comment type="subcellular location">
    <subcellularLocation>
        <location evidence="2">Membrane</location>
        <topology evidence="2">Multi-pass membrane protein</topology>
    </subcellularLocation>
</comment>
<feature type="transmembrane region" description="Helical" evidence="11">
    <location>
        <begin position="96"/>
        <end position="122"/>
    </location>
</feature>
<dbReference type="InterPro" id="IPR001478">
    <property type="entry name" value="PDZ"/>
</dbReference>